<dbReference type="PROSITE" id="PS50157">
    <property type="entry name" value="ZINC_FINGER_C2H2_2"/>
    <property type="match status" value="6"/>
</dbReference>
<dbReference type="PROSITE" id="PS00028">
    <property type="entry name" value="ZINC_FINGER_C2H2_1"/>
    <property type="match status" value="8"/>
</dbReference>
<feature type="binding site" evidence="6">
    <location>
        <position position="8"/>
    </location>
    <ligand>
        <name>Zn(2+)</name>
        <dbReference type="ChEBI" id="CHEBI:29105"/>
    </ligand>
</feature>
<feature type="binding site" evidence="6">
    <location>
        <position position="44"/>
    </location>
    <ligand>
        <name>Zn(2+)</name>
        <dbReference type="ChEBI" id="CHEBI:29105"/>
    </ligand>
</feature>
<dbReference type="AlphaFoldDB" id="A0A6J1WZZ2"/>
<dbReference type="InterPro" id="IPR012934">
    <property type="entry name" value="Znf_AD"/>
</dbReference>
<keyword evidence="3 5" id="KW-0863">Zinc-finger</keyword>
<feature type="domain" description="C2H2-type" evidence="7">
    <location>
        <begin position="522"/>
        <end position="550"/>
    </location>
</feature>
<dbReference type="SMART" id="SM00355">
    <property type="entry name" value="ZnF_C2H2"/>
    <property type="match status" value="11"/>
</dbReference>
<feature type="binding site" evidence="6">
    <location>
        <position position="47"/>
    </location>
    <ligand>
        <name>Zn(2+)</name>
        <dbReference type="ChEBI" id="CHEBI:29105"/>
    </ligand>
</feature>
<accession>A0A6J1WZZ2</accession>
<dbReference type="Pfam" id="PF12874">
    <property type="entry name" value="zf-met"/>
    <property type="match status" value="1"/>
</dbReference>
<keyword evidence="9" id="KW-1185">Reference proteome</keyword>
<keyword evidence="2" id="KW-0677">Repeat</keyword>
<dbReference type="GO" id="GO:0005634">
    <property type="term" value="C:nucleus"/>
    <property type="evidence" value="ECO:0007669"/>
    <property type="project" value="InterPro"/>
</dbReference>
<dbReference type="PROSITE" id="PS51915">
    <property type="entry name" value="ZAD"/>
    <property type="match status" value="1"/>
</dbReference>
<evidence type="ECO:0000313" key="10">
    <source>
        <dbReference type="RefSeq" id="XP_026762132.2"/>
    </source>
</evidence>
<dbReference type="GO" id="GO:0008270">
    <property type="term" value="F:zinc ion binding"/>
    <property type="evidence" value="ECO:0007669"/>
    <property type="project" value="UniProtKB-UniRule"/>
</dbReference>
<dbReference type="RefSeq" id="XP_026762132.2">
    <property type="nucleotide sequence ID" value="XM_026906331.3"/>
</dbReference>
<dbReference type="Gene3D" id="3.30.160.60">
    <property type="entry name" value="Classic Zinc Finger"/>
    <property type="match status" value="6"/>
</dbReference>
<protein>
    <submittedName>
        <fullName evidence="10">Zinc finger protein 43-like isoform X1</fullName>
    </submittedName>
</protein>
<dbReference type="KEGG" id="gmw:113520910"/>
<keyword evidence="1 6" id="KW-0479">Metal-binding</keyword>
<dbReference type="InParanoid" id="A0A6J1WZZ2"/>
<sequence>MDSITAICRTCLSKDRTLFPLLQLRTTILDINLNQLTDLNGGVCWECRSMLRKFQKFKSQVHKAQQLLNNARHIQDLSSLSRLQTKFLKNYDCRLKYDPLTISDEMSEITIKKEEFPIEDNDEPYSIKSDDDNEVGNGIRNERKETKTRNKNVHEKQNDFCAVMFKEKNILKTNIKKKRGSRKKVLCDNKKININNSQADDNIGESFKNLHQKTGISTIKDEIKDVDGAELYKEANKLLHRRSIDKINETTDSDDDGNVIEKFSTIVFSEEEMLRNREEKRMQPNFKKIQYKCDMCVLGFLKKENYDLHMMKKHDESVGEHECDICRVRYTNKLEVARHRSKHYMCYRCKLCKYETGQVWAVVNHCRSRHRRDTKDRIHCTQCDVIATTPEDLAEHIKTKHTLRCDECGGRFKGKHTLRTHKVRIHAVKREFICDICTKTFTKKSRLESHMVTHDSALAKQLAYCATCKIQYKNIYIYRGHLRNSTNHSERNYACAECNKKFSSRAYWIQHYNFYHLQKSQFVCQQCDKLFISDWRLKNHKQKYHGLDRPRDHQCNECGKKFFTLATLRSHQLTHSEQRTYMCEDCGDTFKQRAALYTHTRLVHQGVKRKKQ</sequence>
<feature type="binding site" evidence="6">
    <location>
        <position position="11"/>
    </location>
    <ligand>
        <name>Zn(2+)</name>
        <dbReference type="ChEBI" id="CHEBI:29105"/>
    </ligand>
</feature>
<evidence type="ECO:0000256" key="5">
    <source>
        <dbReference type="PROSITE-ProRule" id="PRU00042"/>
    </source>
</evidence>
<reference evidence="10" key="1">
    <citation type="submission" date="2025-08" db="UniProtKB">
        <authorList>
            <consortium name="RefSeq"/>
        </authorList>
    </citation>
    <scope>IDENTIFICATION</scope>
    <source>
        <tissue evidence="10">Whole larvae</tissue>
    </source>
</reference>
<evidence type="ECO:0000256" key="6">
    <source>
        <dbReference type="PROSITE-ProRule" id="PRU01263"/>
    </source>
</evidence>
<dbReference type="FunCoup" id="A0A6J1WZZ2">
    <property type="interactions" value="171"/>
</dbReference>
<dbReference type="InterPro" id="IPR013087">
    <property type="entry name" value="Znf_C2H2_type"/>
</dbReference>
<evidence type="ECO:0000313" key="9">
    <source>
        <dbReference type="Proteomes" id="UP001652740"/>
    </source>
</evidence>
<evidence type="ECO:0000256" key="4">
    <source>
        <dbReference type="ARBA" id="ARBA00022833"/>
    </source>
</evidence>
<dbReference type="InterPro" id="IPR036236">
    <property type="entry name" value="Znf_C2H2_sf"/>
</dbReference>
<feature type="domain" description="C2H2-type" evidence="7">
    <location>
        <begin position="493"/>
        <end position="521"/>
    </location>
</feature>
<evidence type="ECO:0000256" key="2">
    <source>
        <dbReference type="ARBA" id="ARBA00022737"/>
    </source>
</evidence>
<dbReference type="GeneID" id="113520910"/>
<dbReference type="SUPFAM" id="SSF57667">
    <property type="entry name" value="beta-beta-alpha zinc fingers"/>
    <property type="match status" value="4"/>
</dbReference>
<dbReference type="Pfam" id="PF00096">
    <property type="entry name" value="zf-C2H2"/>
    <property type="match status" value="3"/>
</dbReference>
<keyword evidence="4 6" id="KW-0862">Zinc</keyword>
<proteinExistence type="predicted"/>
<dbReference type="Proteomes" id="UP001652740">
    <property type="component" value="Unplaced"/>
</dbReference>
<gene>
    <name evidence="10" type="primary">LOC113520910</name>
</gene>
<evidence type="ECO:0000256" key="1">
    <source>
        <dbReference type="ARBA" id="ARBA00022723"/>
    </source>
</evidence>
<evidence type="ECO:0000256" key="3">
    <source>
        <dbReference type="ARBA" id="ARBA00022771"/>
    </source>
</evidence>
<dbReference type="PANTHER" id="PTHR24379">
    <property type="entry name" value="KRAB AND ZINC FINGER DOMAIN-CONTAINING"/>
    <property type="match status" value="1"/>
</dbReference>
<name>A0A6J1WZZ2_GALME</name>
<feature type="domain" description="C2H2-type" evidence="7">
    <location>
        <begin position="403"/>
        <end position="431"/>
    </location>
</feature>
<feature type="domain" description="C2H2-type" evidence="7">
    <location>
        <begin position="581"/>
        <end position="609"/>
    </location>
</feature>
<feature type="domain" description="C2H2-type" evidence="7">
    <location>
        <begin position="553"/>
        <end position="580"/>
    </location>
</feature>
<dbReference type="PANTHER" id="PTHR24379:SF121">
    <property type="entry name" value="C2H2-TYPE DOMAIN-CONTAINING PROTEIN"/>
    <property type="match status" value="1"/>
</dbReference>
<feature type="domain" description="C2H2-type" evidence="7">
    <location>
        <begin position="432"/>
        <end position="459"/>
    </location>
</feature>
<dbReference type="SMART" id="SM00868">
    <property type="entry name" value="zf-AD"/>
    <property type="match status" value="1"/>
</dbReference>
<dbReference type="SUPFAM" id="SSF57716">
    <property type="entry name" value="Glucocorticoid receptor-like (DNA-binding domain)"/>
    <property type="match status" value="1"/>
</dbReference>
<organism evidence="9 10">
    <name type="scientific">Galleria mellonella</name>
    <name type="common">Greater wax moth</name>
    <dbReference type="NCBI Taxonomy" id="7137"/>
    <lineage>
        <taxon>Eukaryota</taxon>
        <taxon>Metazoa</taxon>
        <taxon>Ecdysozoa</taxon>
        <taxon>Arthropoda</taxon>
        <taxon>Hexapoda</taxon>
        <taxon>Insecta</taxon>
        <taxon>Pterygota</taxon>
        <taxon>Neoptera</taxon>
        <taxon>Endopterygota</taxon>
        <taxon>Lepidoptera</taxon>
        <taxon>Glossata</taxon>
        <taxon>Ditrysia</taxon>
        <taxon>Pyraloidea</taxon>
        <taxon>Pyralidae</taxon>
        <taxon>Galleriinae</taxon>
        <taxon>Galleria</taxon>
    </lineage>
</organism>
<evidence type="ECO:0000259" key="8">
    <source>
        <dbReference type="PROSITE" id="PS51915"/>
    </source>
</evidence>
<evidence type="ECO:0000259" key="7">
    <source>
        <dbReference type="PROSITE" id="PS50157"/>
    </source>
</evidence>
<feature type="domain" description="ZAD" evidence="8">
    <location>
        <begin position="6"/>
        <end position="71"/>
    </location>
</feature>